<dbReference type="GO" id="GO:0008745">
    <property type="term" value="F:N-acetylmuramoyl-L-alanine amidase activity"/>
    <property type="evidence" value="ECO:0007669"/>
    <property type="project" value="InterPro"/>
</dbReference>
<evidence type="ECO:0000259" key="4">
    <source>
        <dbReference type="Pfam" id="PF03816"/>
    </source>
</evidence>
<dbReference type="InterPro" id="IPR002508">
    <property type="entry name" value="MurNAc-LAA_cat"/>
</dbReference>
<evidence type="ECO:0000313" key="6">
    <source>
        <dbReference type="Proteomes" id="UP000176336"/>
    </source>
</evidence>
<evidence type="ECO:0000259" key="3">
    <source>
        <dbReference type="Pfam" id="PF01520"/>
    </source>
</evidence>
<organism evidence="5 6">
    <name type="scientific">Candidatus Daviesbacteria bacterium RIFCSPHIGHO2_01_FULL_41_23</name>
    <dbReference type="NCBI Taxonomy" id="1797764"/>
    <lineage>
        <taxon>Bacteria</taxon>
        <taxon>Candidatus Daviesiibacteriota</taxon>
    </lineage>
</organism>
<dbReference type="Proteomes" id="UP000176336">
    <property type="component" value="Unassembled WGS sequence"/>
</dbReference>
<evidence type="ECO:0008006" key="7">
    <source>
        <dbReference type="Google" id="ProtNLM"/>
    </source>
</evidence>
<dbReference type="PANTHER" id="PTHR33392">
    <property type="entry name" value="POLYISOPRENYL-TEICHOIC ACID--PEPTIDOGLYCAN TEICHOIC ACID TRANSFERASE TAGU"/>
    <property type="match status" value="1"/>
</dbReference>
<dbReference type="Pfam" id="PF01520">
    <property type="entry name" value="Amidase_3"/>
    <property type="match status" value="1"/>
</dbReference>
<dbReference type="Gene3D" id="3.40.630.40">
    <property type="entry name" value="Zn-dependent exopeptidases"/>
    <property type="match status" value="1"/>
</dbReference>
<dbReference type="AlphaFoldDB" id="A0A1F5ISV4"/>
<evidence type="ECO:0000256" key="1">
    <source>
        <dbReference type="ARBA" id="ARBA00006068"/>
    </source>
</evidence>
<dbReference type="EMBL" id="MFCR01000003">
    <property type="protein sequence ID" value="OGE19419.1"/>
    <property type="molecule type" value="Genomic_DNA"/>
</dbReference>
<sequence length="922" mass="102103">MEGQVSESQRSPDNPREVLGRIITNAGAGKEMNPAALIPDLLRFSEIGNFEPKTTAYLRDRVGCHGDVRAALILSIDDSDSLTNGRKVLAGIKMARIFGMDIGKPKTAEYLDKLSKKYEPKKKISPACPRRIKGRLPLAALTALTAIAGHLPHQTEAISRTIFKDAQPPPIVLRIGTAQAQEEEQPQATATVVAAPEPELSPAPTEKPKTPTPVPATATATAKATATATATATPKPTETPKPTPTPEIRTFKKDILREQIAPIIYAKIQKIRAEKAAGDPDYEQRINKEINEGKINILITGGREDDDLTDSIQLFSWDFATNTLYVISIPRDLQSPEVLQKTKNQVDSKINQATHFSRKDGKPDPALLKLAVENATGISVDLYMHLGFSFFKDAINKTVKTIDVVLDKDIEDKFYPTEDNWYKTIKYSKGPNKLNGEQALEIARVRHIDSDYERSKRQQMIIEALIKQILSDNFFNQFKHLSTLRDIWYEDVLGKSTIKPDFDLDGLFFDDLGRLVQDIPHMIWGKLSGQAKMAEMPTIFTTGLTNRNYVVDSGIKNANGINSYNTKISGGNPNTANPRRDYWKGPREFVEKFIKGHVGEPPEEEEFQVEMPANEGAPSTSQITGEGGNMINVGYKTTSAKEETKVAIPAKEQRILYPQELSYEEVKPWIGKLRNSHDSVLTESLFTRELAALPQEKRQEVMKAIAMAHAKALIEYYGDVDAIIGLDPGHGGSDVGSSGTAPGGKVLTEKSLTWELSQIIADEIYQQSGGKYTTIFLRPENPHDEDTDGDGVVSAFDRIQKRKAQLLEMERKLRPSPNGKNLLYLSVHFNGDATNPDLKGTETYWPNETGVADQGHRDGSRKLAQILHQSILDAIRKTGYQPPDRGAKEDPDKRPPKENAETQTGAYLALGSGKLDRDPAKR</sequence>
<evidence type="ECO:0000256" key="2">
    <source>
        <dbReference type="SAM" id="MobiDB-lite"/>
    </source>
</evidence>
<comment type="similarity">
    <text evidence="1">Belongs to the LytR/CpsA/Psr (LCP) family.</text>
</comment>
<reference evidence="5 6" key="1">
    <citation type="journal article" date="2016" name="Nat. Commun.">
        <title>Thousands of microbial genomes shed light on interconnected biogeochemical processes in an aquifer system.</title>
        <authorList>
            <person name="Anantharaman K."/>
            <person name="Brown C.T."/>
            <person name="Hug L.A."/>
            <person name="Sharon I."/>
            <person name="Castelle C.J."/>
            <person name="Probst A.J."/>
            <person name="Thomas B.C."/>
            <person name="Singh A."/>
            <person name="Wilkins M.J."/>
            <person name="Karaoz U."/>
            <person name="Brodie E.L."/>
            <person name="Williams K.H."/>
            <person name="Hubbard S.S."/>
            <person name="Banfield J.F."/>
        </authorList>
    </citation>
    <scope>NUCLEOTIDE SEQUENCE [LARGE SCALE GENOMIC DNA]</scope>
</reference>
<dbReference type="GO" id="GO:0009253">
    <property type="term" value="P:peptidoglycan catabolic process"/>
    <property type="evidence" value="ECO:0007669"/>
    <property type="project" value="InterPro"/>
</dbReference>
<evidence type="ECO:0000313" key="5">
    <source>
        <dbReference type="EMBL" id="OGE19419.1"/>
    </source>
</evidence>
<feature type="compositionally biased region" description="Basic and acidic residues" evidence="2">
    <location>
        <begin position="885"/>
        <end position="900"/>
    </location>
</feature>
<gene>
    <name evidence="5" type="ORF">A2871_01030</name>
</gene>
<dbReference type="InterPro" id="IPR004474">
    <property type="entry name" value="LytR_CpsA_psr"/>
</dbReference>
<feature type="region of interest" description="Disordered" evidence="2">
    <location>
        <begin position="197"/>
        <end position="247"/>
    </location>
</feature>
<dbReference type="NCBIfam" id="TIGR00350">
    <property type="entry name" value="lytR_cpsA_psr"/>
    <property type="match status" value="1"/>
</dbReference>
<dbReference type="Gene3D" id="3.40.630.190">
    <property type="entry name" value="LCP protein"/>
    <property type="match status" value="1"/>
</dbReference>
<dbReference type="CDD" id="cd02696">
    <property type="entry name" value="MurNAc-LAA"/>
    <property type="match status" value="1"/>
</dbReference>
<dbReference type="Pfam" id="PF03816">
    <property type="entry name" value="LytR_cpsA_psr"/>
    <property type="match status" value="1"/>
</dbReference>
<feature type="domain" description="MurNAc-LAA" evidence="3">
    <location>
        <begin position="724"/>
        <end position="888"/>
    </location>
</feature>
<accession>A0A1F5ISV4</accession>
<dbReference type="PANTHER" id="PTHR33392:SF6">
    <property type="entry name" value="POLYISOPRENYL-TEICHOIC ACID--PEPTIDOGLYCAN TEICHOIC ACID TRANSFERASE TAGU"/>
    <property type="match status" value="1"/>
</dbReference>
<feature type="domain" description="Cell envelope-related transcriptional attenuator" evidence="4">
    <location>
        <begin position="309"/>
        <end position="470"/>
    </location>
</feature>
<proteinExistence type="inferred from homology"/>
<dbReference type="SUPFAM" id="SSF53187">
    <property type="entry name" value="Zn-dependent exopeptidases"/>
    <property type="match status" value="1"/>
</dbReference>
<name>A0A1F5ISV4_9BACT</name>
<dbReference type="InterPro" id="IPR050922">
    <property type="entry name" value="LytR/CpsA/Psr_CW_biosynth"/>
</dbReference>
<comment type="caution">
    <text evidence="5">The sequence shown here is derived from an EMBL/GenBank/DDBJ whole genome shotgun (WGS) entry which is preliminary data.</text>
</comment>
<protein>
    <recommendedName>
        <fullName evidence="7">MurNAc-LAA domain-containing protein</fullName>
    </recommendedName>
</protein>
<feature type="region of interest" description="Disordered" evidence="2">
    <location>
        <begin position="875"/>
        <end position="922"/>
    </location>
</feature>
<feature type="compositionally biased region" description="Low complexity" evidence="2">
    <location>
        <begin position="215"/>
        <end position="236"/>
    </location>
</feature>